<evidence type="ECO:0008006" key="5">
    <source>
        <dbReference type="Google" id="ProtNLM"/>
    </source>
</evidence>
<dbReference type="Pfam" id="PF07172">
    <property type="entry name" value="GRP"/>
    <property type="match status" value="1"/>
</dbReference>
<dbReference type="EMBL" id="JBJKBG010000001">
    <property type="protein sequence ID" value="KAL3754418.1"/>
    <property type="molecule type" value="Genomic_DNA"/>
</dbReference>
<feature type="signal peptide" evidence="2">
    <location>
        <begin position="1"/>
        <end position="25"/>
    </location>
</feature>
<proteinExistence type="predicted"/>
<evidence type="ECO:0000313" key="3">
    <source>
        <dbReference type="EMBL" id="KAL3754418.1"/>
    </source>
</evidence>
<evidence type="ECO:0000256" key="1">
    <source>
        <dbReference type="SAM" id="MobiDB-lite"/>
    </source>
</evidence>
<dbReference type="PANTHER" id="PTHR37389">
    <property type="entry name" value="NODULIN-24"/>
    <property type="match status" value="1"/>
</dbReference>
<dbReference type="InterPro" id="IPR010800">
    <property type="entry name" value="GRP"/>
</dbReference>
<feature type="compositionally biased region" description="Gly residues" evidence="1">
    <location>
        <begin position="55"/>
        <end position="99"/>
    </location>
</feature>
<comment type="caution">
    <text evidence="3">The sequence shown here is derived from an EMBL/GenBank/DDBJ whole genome shotgun (WGS) entry which is preliminary data.</text>
</comment>
<keyword evidence="4" id="KW-1185">Reference proteome</keyword>
<dbReference type="PANTHER" id="PTHR37389:SF40">
    <property type="entry name" value="NODULIN-24"/>
    <property type="match status" value="1"/>
</dbReference>
<organism evidence="3 4">
    <name type="scientific">Eucalyptus globulus</name>
    <name type="common">Tasmanian blue gum</name>
    <dbReference type="NCBI Taxonomy" id="34317"/>
    <lineage>
        <taxon>Eukaryota</taxon>
        <taxon>Viridiplantae</taxon>
        <taxon>Streptophyta</taxon>
        <taxon>Embryophyta</taxon>
        <taxon>Tracheophyta</taxon>
        <taxon>Spermatophyta</taxon>
        <taxon>Magnoliopsida</taxon>
        <taxon>eudicotyledons</taxon>
        <taxon>Gunneridae</taxon>
        <taxon>Pentapetalae</taxon>
        <taxon>rosids</taxon>
        <taxon>malvids</taxon>
        <taxon>Myrtales</taxon>
        <taxon>Myrtaceae</taxon>
        <taxon>Myrtoideae</taxon>
        <taxon>Eucalypteae</taxon>
        <taxon>Eucalyptus</taxon>
    </lineage>
</organism>
<feature type="region of interest" description="Disordered" evidence="1">
    <location>
        <begin position="29"/>
        <end position="99"/>
    </location>
</feature>
<dbReference type="Proteomes" id="UP001634007">
    <property type="component" value="Unassembled WGS sequence"/>
</dbReference>
<evidence type="ECO:0000313" key="4">
    <source>
        <dbReference type="Proteomes" id="UP001634007"/>
    </source>
</evidence>
<sequence>MSSRVLILLGVLVACVLLISLEVSARELAETTSKEEDATSTTTTEANDVNDAKYGGYGGHPGGGSGGYPGSGGYGGNPGGGHGGYPGRGDPGRGSYGGGRGGYGRPCPYGCCGSRRGYSGGGCRCCTYAGEAAETEPEEKPQN</sequence>
<evidence type="ECO:0000256" key="2">
    <source>
        <dbReference type="SAM" id="SignalP"/>
    </source>
</evidence>
<protein>
    <recommendedName>
        <fullName evidence="5">Glycine-rich protein</fullName>
    </recommendedName>
</protein>
<feature type="chain" id="PRO_5044752546" description="Glycine-rich protein" evidence="2">
    <location>
        <begin position="26"/>
        <end position="143"/>
    </location>
</feature>
<accession>A0ABD3LUU9</accession>
<dbReference type="PROSITE" id="PS51257">
    <property type="entry name" value="PROKAR_LIPOPROTEIN"/>
    <property type="match status" value="1"/>
</dbReference>
<name>A0ABD3LUU9_EUCGL</name>
<keyword evidence="2" id="KW-0732">Signal</keyword>
<gene>
    <name evidence="3" type="ORF">ACJRO7_001624</name>
</gene>
<dbReference type="AlphaFoldDB" id="A0ABD3LUU9"/>
<reference evidence="3 4" key="1">
    <citation type="submission" date="2024-11" db="EMBL/GenBank/DDBJ databases">
        <title>Chromosome-level genome assembly of Eucalyptus globulus Labill. provides insights into its genome evolution.</title>
        <authorList>
            <person name="Li X."/>
        </authorList>
    </citation>
    <scope>NUCLEOTIDE SEQUENCE [LARGE SCALE GENOMIC DNA]</scope>
    <source>
        <strain evidence="3">CL2024</strain>
        <tissue evidence="3">Fresh tender leaves</tissue>
    </source>
</reference>